<evidence type="ECO:0000256" key="1">
    <source>
        <dbReference type="SAM" id="MobiDB-lite"/>
    </source>
</evidence>
<keyword evidence="2" id="KW-1133">Transmembrane helix</keyword>
<feature type="transmembrane region" description="Helical" evidence="2">
    <location>
        <begin position="6"/>
        <end position="25"/>
    </location>
</feature>
<feature type="region of interest" description="Disordered" evidence="1">
    <location>
        <begin position="57"/>
        <end position="85"/>
    </location>
</feature>
<dbReference type="RefSeq" id="WP_182843617.1">
    <property type="nucleotide sequence ID" value="NZ_JACJIA010000003.1"/>
</dbReference>
<sequence length="85" mass="8225">MAGGLVNTSFQIGPVLALALTGVLVGRSGPRAAVLVPLWVVLAGAAVTALGLRRTPAAPASAAAGAPAAGRARRPPRAPAEPRAG</sequence>
<evidence type="ECO:0000313" key="3">
    <source>
        <dbReference type="EMBL" id="MBA8951266.1"/>
    </source>
</evidence>
<name>A0A7W3QLB4_ACTNM</name>
<evidence type="ECO:0000313" key="4">
    <source>
        <dbReference type="Proteomes" id="UP000572680"/>
    </source>
</evidence>
<accession>A0A7W3QLB4</accession>
<dbReference type="Gene3D" id="1.20.1250.20">
    <property type="entry name" value="MFS general substrate transporter like domains"/>
    <property type="match status" value="1"/>
</dbReference>
<gene>
    <name evidence="3" type="ORF">HNR61_002897</name>
</gene>
<evidence type="ECO:0008006" key="5">
    <source>
        <dbReference type="Google" id="ProtNLM"/>
    </source>
</evidence>
<dbReference type="AlphaFoldDB" id="A0A7W3QLB4"/>
<proteinExistence type="predicted"/>
<organism evidence="3 4">
    <name type="scientific">Actinomadura namibiensis</name>
    <dbReference type="NCBI Taxonomy" id="182080"/>
    <lineage>
        <taxon>Bacteria</taxon>
        <taxon>Bacillati</taxon>
        <taxon>Actinomycetota</taxon>
        <taxon>Actinomycetes</taxon>
        <taxon>Streptosporangiales</taxon>
        <taxon>Thermomonosporaceae</taxon>
        <taxon>Actinomadura</taxon>
    </lineage>
</organism>
<evidence type="ECO:0000256" key="2">
    <source>
        <dbReference type="SAM" id="Phobius"/>
    </source>
</evidence>
<dbReference type="Proteomes" id="UP000572680">
    <property type="component" value="Unassembled WGS sequence"/>
</dbReference>
<feature type="transmembrane region" description="Helical" evidence="2">
    <location>
        <begin position="32"/>
        <end position="52"/>
    </location>
</feature>
<keyword evidence="4" id="KW-1185">Reference proteome</keyword>
<feature type="compositionally biased region" description="Low complexity" evidence="1">
    <location>
        <begin position="57"/>
        <end position="70"/>
    </location>
</feature>
<comment type="caution">
    <text evidence="3">The sequence shown here is derived from an EMBL/GenBank/DDBJ whole genome shotgun (WGS) entry which is preliminary data.</text>
</comment>
<protein>
    <recommendedName>
        <fullName evidence="5">MFS transporter</fullName>
    </recommendedName>
</protein>
<dbReference type="EMBL" id="JACJIA010000003">
    <property type="protein sequence ID" value="MBA8951266.1"/>
    <property type="molecule type" value="Genomic_DNA"/>
</dbReference>
<dbReference type="InterPro" id="IPR036259">
    <property type="entry name" value="MFS_trans_sf"/>
</dbReference>
<keyword evidence="2" id="KW-0472">Membrane</keyword>
<dbReference type="SUPFAM" id="SSF103473">
    <property type="entry name" value="MFS general substrate transporter"/>
    <property type="match status" value="1"/>
</dbReference>
<reference evidence="3 4" key="1">
    <citation type="submission" date="2020-08" db="EMBL/GenBank/DDBJ databases">
        <title>Genomic Encyclopedia of Type Strains, Phase IV (KMG-IV): sequencing the most valuable type-strain genomes for metagenomic binning, comparative biology and taxonomic classification.</title>
        <authorList>
            <person name="Goeker M."/>
        </authorList>
    </citation>
    <scope>NUCLEOTIDE SEQUENCE [LARGE SCALE GENOMIC DNA]</scope>
    <source>
        <strain evidence="3 4">DSM 44197</strain>
    </source>
</reference>
<keyword evidence="2" id="KW-0812">Transmembrane</keyword>